<proteinExistence type="predicted"/>
<dbReference type="EMBL" id="JBHSMU010000009">
    <property type="protein sequence ID" value="MFC5460166.1"/>
    <property type="molecule type" value="Genomic_DNA"/>
</dbReference>
<keyword evidence="2" id="KW-1185">Reference proteome</keyword>
<comment type="caution">
    <text evidence="1">The sequence shown here is derived from an EMBL/GenBank/DDBJ whole genome shotgun (WGS) entry which is preliminary data.</text>
</comment>
<dbReference type="RefSeq" id="WP_379782758.1">
    <property type="nucleotide sequence ID" value="NZ_JBHSMU010000009.1"/>
</dbReference>
<gene>
    <name evidence="1" type="ORF">ACFPN5_10140</name>
</gene>
<evidence type="ECO:0000313" key="2">
    <source>
        <dbReference type="Proteomes" id="UP001596050"/>
    </source>
</evidence>
<dbReference type="Proteomes" id="UP001596050">
    <property type="component" value="Unassembled WGS sequence"/>
</dbReference>
<evidence type="ECO:0000313" key="1">
    <source>
        <dbReference type="EMBL" id="MFC5460166.1"/>
    </source>
</evidence>
<sequence>MTPAAQFACTPILEKLNSKVRRGVIQRVEAMVRELDFLVQREDRYLSLLKSAGWKDHHFHVIFFLNSFYQRVLGPQKSAAREGPEGLGTFVPIHHGSVVFDRRSAQQVNAAERNFNTMNQQLNVSVHWLHANTCRDLIYLMAGVALDERPVDQ</sequence>
<name>A0ABW0L496_9BURK</name>
<organism evidence="1 2">
    <name type="scientific">Massilia niabensis</name>
    <dbReference type="NCBI Taxonomy" id="544910"/>
    <lineage>
        <taxon>Bacteria</taxon>
        <taxon>Pseudomonadati</taxon>
        <taxon>Pseudomonadota</taxon>
        <taxon>Betaproteobacteria</taxon>
        <taxon>Burkholderiales</taxon>
        <taxon>Oxalobacteraceae</taxon>
        <taxon>Telluria group</taxon>
        <taxon>Massilia</taxon>
    </lineage>
</organism>
<reference evidence="2" key="1">
    <citation type="journal article" date="2019" name="Int. J. Syst. Evol. Microbiol.">
        <title>The Global Catalogue of Microorganisms (GCM) 10K type strain sequencing project: providing services to taxonomists for standard genome sequencing and annotation.</title>
        <authorList>
            <consortium name="The Broad Institute Genomics Platform"/>
            <consortium name="The Broad Institute Genome Sequencing Center for Infectious Disease"/>
            <person name="Wu L."/>
            <person name="Ma J."/>
        </authorList>
    </citation>
    <scope>NUCLEOTIDE SEQUENCE [LARGE SCALE GENOMIC DNA]</scope>
    <source>
        <strain evidence="2">KACC 12649</strain>
    </source>
</reference>
<accession>A0ABW0L496</accession>
<protein>
    <submittedName>
        <fullName evidence="1">Uncharacterized protein</fullName>
    </submittedName>
</protein>